<dbReference type="EMBL" id="CP017708">
    <property type="protein sequence ID" value="AOY83900.1"/>
    <property type="molecule type" value="Genomic_DNA"/>
</dbReference>
<protein>
    <submittedName>
        <fullName evidence="2">STAS/SEC14 domain-containing protein</fullName>
    </submittedName>
</protein>
<proteinExistence type="predicted"/>
<organism evidence="2 3">
    <name type="scientific">Moorena producens (strain JHB)</name>
    <dbReference type="NCBI Taxonomy" id="1454205"/>
    <lineage>
        <taxon>Bacteria</taxon>
        <taxon>Bacillati</taxon>
        <taxon>Cyanobacteriota</taxon>
        <taxon>Cyanophyceae</taxon>
        <taxon>Coleofasciculales</taxon>
        <taxon>Coleofasciculaceae</taxon>
        <taxon>Moorena</taxon>
    </lineage>
</organism>
<keyword evidence="1" id="KW-0175">Coiled coil</keyword>
<reference evidence="3" key="1">
    <citation type="submission" date="2016-10" db="EMBL/GenBank/DDBJ databases">
        <title>Comparative genomics uncovers the prolific and rare metabolic potential of the cyanobacterial genus Moorea.</title>
        <authorList>
            <person name="Leao T."/>
            <person name="Castelao G."/>
            <person name="Korobeynikov A."/>
            <person name="Monroe E.A."/>
            <person name="Podell S."/>
            <person name="Glukhov E."/>
            <person name="Allen E."/>
            <person name="Gerwick W.H."/>
            <person name="Gerwick L."/>
        </authorList>
    </citation>
    <scope>NUCLEOTIDE SEQUENCE [LARGE SCALE GENOMIC DNA]</scope>
    <source>
        <strain evidence="3">JHB</strain>
    </source>
</reference>
<accession>A0A1D9G946</accession>
<dbReference type="AlphaFoldDB" id="A0A1D9G946"/>
<evidence type="ECO:0000313" key="2">
    <source>
        <dbReference type="EMBL" id="AOY83900.1"/>
    </source>
</evidence>
<sequence length="120" mass="13620">MVNLKVEAQISYDQLLRAVEQLSLSELDKVGAYIISLQAKRKAPSLYSDQARLLITINQGIPADIQNRYDELIQKRKMETLTAEQYKELLALSDQVEAIEAKRVEAMAELARLRQISLST</sequence>
<name>A0A1D9G946_MOOP1</name>
<gene>
    <name evidence="2" type="ORF">BJP36_32240</name>
</gene>
<evidence type="ECO:0000313" key="3">
    <source>
        <dbReference type="Proteomes" id="UP000176944"/>
    </source>
</evidence>
<evidence type="ECO:0000256" key="1">
    <source>
        <dbReference type="SAM" id="Coils"/>
    </source>
</evidence>
<dbReference type="Proteomes" id="UP000176944">
    <property type="component" value="Chromosome"/>
</dbReference>
<feature type="coiled-coil region" evidence="1">
    <location>
        <begin position="89"/>
        <end position="116"/>
    </location>
</feature>